<dbReference type="Pfam" id="PF00732">
    <property type="entry name" value="GMC_oxred_N"/>
    <property type="match status" value="1"/>
</dbReference>
<comment type="subcellular location">
    <subcellularLocation>
        <location evidence="2">Secreted</location>
        <location evidence="2">Cell wall</location>
    </subcellularLocation>
    <subcellularLocation>
        <location evidence="3">Secreted</location>
        <location evidence="3">Extracellular space</location>
        <location evidence="3">Extracellular matrix</location>
    </subcellularLocation>
</comment>
<dbReference type="InterPro" id="IPR007867">
    <property type="entry name" value="GMC_OxRtase_C"/>
</dbReference>
<dbReference type="Gene3D" id="3.30.560.10">
    <property type="entry name" value="Glucose Oxidase, domain 3"/>
    <property type="match status" value="1"/>
</dbReference>
<keyword evidence="9 14" id="KW-0274">FAD</keyword>
<dbReference type="EMBL" id="LC307123">
    <property type="protein sequence ID" value="BBE38580.1"/>
    <property type="molecule type" value="Genomic_DNA"/>
</dbReference>
<keyword evidence="8 15" id="KW-0285">Flavoprotein</keyword>
<protein>
    <recommendedName>
        <fullName evidence="12">glucose oxidase</fullName>
        <ecNumber evidence="12">1.1.3.4</ecNumber>
    </recommendedName>
</protein>
<dbReference type="AlphaFoldDB" id="A0A387JU71"/>
<feature type="signal peptide" evidence="16">
    <location>
        <begin position="1"/>
        <end position="16"/>
    </location>
</feature>
<dbReference type="PANTHER" id="PTHR11552">
    <property type="entry name" value="GLUCOSE-METHANOL-CHOLINE GMC OXIDOREDUCTASE"/>
    <property type="match status" value="1"/>
</dbReference>
<evidence type="ECO:0000256" key="13">
    <source>
        <dbReference type="PIRSR" id="PIRSR000137-1"/>
    </source>
</evidence>
<evidence type="ECO:0000256" key="2">
    <source>
        <dbReference type="ARBA" id="ARBA00004191"/>
    </source>
</evidence>
<sequence>MIRVFAFLSAFSAALAAPVASSAAVKYDYVIVGGGTSGLVIANRLSENENVSVLVIEAGDSVLNNVNVTDVNGYGRAFGTAIDWQYESVPQIYGGNSTQVLRAAKALGGTSTINGMSFTRAEDVQIDAWETIGNDGLTWNNLWPYYMKSENFTIPTEQQQLAGAAYNPEYHSETGPVKIAFSNFPPSNVTTFVNETMQSFGVPWSPDVNGGKMRGFSVFPLTLDYENYVRDDAARAYYWPFEARPNLHVLLNTFAYRIVWTGAVSNGQVTASGVEVTFANGTVGVVGANQEVIVSAGALKTPGILELSGIGNPPILADNNIAVQVNLPTVGENLQDQITSTMGASGFEDITGAKTVVYANVHDIFGDDAESFAKSVANNIPQYAKQIATVSGNTMTAKNLQTLFNVQYDLIFNQNISIAEILYIPTGTKALNSLYWGLLPFARGNVHISSSDPKAMPVINPNYFMFDWDTDSQVAIAKYIRKSWETAPLKTLIQDETLPGYGAVPQGASDDEWKQWLISTYRSNFHPVGTAAMMPREIGGVVDVNHTVYGTTNVRVVDASVLPFQVCGHLVSTLYAEAERVADLIKASSPLY</sequence>
<feature type="binding site" evidence="14">
    <location>
        <position position="110"/>
    </location>
    <ligand>
        <name>FAD</name>
        <dbReference type="ChEBI" id="CHEBI:57692"/>
    </ligand>
</feature>
<feature type="chain" id="PRO_5017204264" description="glucose oxidase" evidence="16">
    <location>
        <begin position="17"/>
        <end position="592"/>
    </location>
</feature>
<evidence type="ECO:0000256" key="3">
    <source>
        <dbReference type="ARBA" id="ARBA00004498"/>
    </source>
</evidence>
<evidence type="ECO:0000256" key="7">
    <source>
        <dbReference type="ARBA" id="ARBA00022530"/>
    </source>
</evidence>
<gene>
    <name evidence="19" type="primary">fadgdh</name>
</gene>
<comment type="similarity">
    <text evidence="4 15">Belongs to the GMC oxidoreductase family.</text>
</comment>
<evidence type="ECO:0000259" key="18">
    <source>
        <dbReference type="PROSITE" id="PS00624"/>
    </source>
</evidence>
<accession>A0A387JU71</accession>
<evidence type="ECO:0000256" key="10">
    <source>
        <dbReference type="ARBA" id="ARBA00023002"/>
    </source>
</evidence>
<proteinExistence type="inferred from homology"/>
<dbReference type="PROSITE" id="PS00624">
    <property type="entry name" value="GMC_OXRED_2"/>
    <property type="match status" value="1"/>
</dbReference>
<dbReference type="GO" id="GO:0046562">
    <property type="term" value="F:beta-D-glucose oxidase activity"/>
    <property type="evidence" value="ECO:0007669"/>
    <property type="project" value="UniProtKB-EC"/>
</dbReference>
<evidence type="ECO:0000256" key="16">
    <source>
        <dbReference type="SAM" id="SignalP"/>
    </source>
</evidence>
<reference evidence="19" key="1">
    <citation type="journal article" date="2018" name="Biochem. Eng. J.">
        <title>Fungal FAD-dependent glucose dehydrogenases concerning high activity, affinity, and thermostability for maltose-insensitive blood glucose sensor.</title>
        <authorList>
            <person name="Iwasa H."/>
            <person name="Ozawa K."/>
            <person name="Sasaki N."/>
            <person name="Kinoshita N."/>
            <person name="Yokoyama K."/>
            <person name="Hiratsuka A."/>
        </authorList>
    </citation>
    <scope>NUCLEOTIDE SEQUENCE</scope>
    <source>
        <strain evidence="19">NBRC 32017</strain>
    </source>
</reference>
<evidence type="ECO:0000256" key="15">
    <source>
        <dbReference type="RuleBase" id="RU003968"/>
    </source>
</evidence>
<feature type="domain" description="Glucose-methanol-choline oxidoreductase N-terminal" evidence="17">
    <location>
        <begin position="104"/>
        <end position="127"/>
    </location>
</feature>
<evidence type="ECO:0000259" key="17">
    <source>
        <dbReference type="PROSITE" id="PS00623"/>
    </source>
</evidence>
<dbReference type="SUPFAM" id="SSF54373">
    <property type="entry name" value="FAD-linked reductases, C-terminal domain"/>
    <property type="match status" value="1"/>
</dbReference>
<evidence type="ECO:0000256" key="9">
    <source>
        <dbReference type="ARBA" id="ARBA00022827"/>
    </source>
</evidence>
<name>A0A387JU71_9EURO</name>
<dbReference type="Gene3D" id="3.50.50.60">
    <property type="entry name" value="FAD/NAD(P)-binding domain"/>
    <property type="match status" value="1"/>
</dbReference>
<dbReference type="Gene3D" id="4.10.450.10">
    <property type="entry name" value="Glucose Oxidase, domain 2"/>
    <property type="match status" value="1"/>
</dbReference>
<feature type="binding site" evidence="14">
    <location>
        <begin position="36"/>
        <end position="37"/>
    </location>
    <ligand>
        <name>FAD</name>
        <dbReference type="ChEBI" id="CHEBI:57692"/>
    </ligand>
</feature>
<dbReference type="InterPro" id="IPR036188">
    <property type="entry name" value="FAD/NAD-bd_sf"/>
</dbReference>
<dbReference type="PROSITE" id="PS00623">
    <property type="entry name" value="GMC_OXRED_1"/>
    <property type="match status" value="1"/>
</dbReference>
<evidence type="ECO:0000256" key="14">
    <source>
        <dbReference type="PIRSR" id="PIRSR000137-2"/>
    </source>
</evidence>
<comment type="cofactor">
    <cofactor evidence="1 14">
        <name>FAD</name>
        <dbReference type="ChEBI" id="CHEBI:57692"/>
    </cofactor>
</comment>
<evidence type="ECO:0000256" key="6">
    <source>
        <dbReference type="ARBA" id="ARBA00022512"/>
    </source>
</evidence>
<dbReference type="EC" id="1.1.3.4" evidence="12"/>
<keyword evidence="16" id="KW-0732">Signal</keyword>
<dbReference type="InterPro" id="IPR000172">
    <property type="entry name" value="GMC_OxRdtase_N"/>
</dbReference>
<keyword evidence="6" id="KW-0134">Cell wall</keyword>
<dbReference type="InterPro" id="IPR012132">
    <property type="entry name" value="GMC_OxRdtase"/>
</dbReference>
<keyword evidence="10" id="KW-0560">Oxidoreductase</keyword>
<evidence type="ECO:0000256" key="12">
    <source>
        <dbReference type="ARBA" id="ARBA00049722"/>
    </source>
</evidence>
<dbReference type="SUPFAM" id="SSF51905">
    <property type="entry name" value="FAD/NAD(P)-binding domain"/>
    <property type="match status" value="1"/>
</dbReference>
<dbReference type="PANTHER" id="PTHR11552:SF201">
    <property type="entry name" value="GLUCOSE-METHANOL-CHOLINE OXIDOREDUCTASE N-TERMINAL DOMAIN-CONTAINING PROTEIN"/>
    <property type="match status" value="1"/>
</dbReference>
<keyword evidence="7" id="KW-0272">Extracellular matrix</keyword>
<dbReference type="GO" id="GO:0050660">
    <property type="term" value="F:flavin adenine dinucleotide binding"/>
    <property type="evidence" value="ECO:0007669"/>
    <property type="project" value="InterPro"/>
</dbReference>
<keyword evidence="7" id="KW-0964">Secreted</keyword>
<dbReference type="Pfam" id="PF05199">
    <property type="entry name" value="GMC_oxred_C"/>
    <property type="match status" value="1"/>
</dbReference>
<feature type="active site" description="Proton donor" evidence="13">
    <location>
        <position position="526"/>
    </location>
</feature>
<evidence type="ECO:0000256" key="8">
    <source>
        <dbReference type="ARBA" id="ARBA00022630"/>
    </source>
</evidence>
<dbReference type="PIRSF" id="PIRSF000137">
    <property type="entry name" value="Alcohol_oxidase"/>
    <property type="match status" value="1"/>
</dbReference>
<feature type="domain" description="Glucose-methanol-choline oxidoreductase N-terminal" evidence="18">
    <location>
        <begin position="297"/>
        <end position="311"/>
    </location>
</feature>
<evidence type="ECO:0000313" key="19">
    <source>
        <dbReference type="EMBL" id="BBE38580.1"/>
    </source>
</evidence>
<evidence type="ECO:0000256" key="11">
    <source>
        <dbReference type="ARBA" id="ARBA00049435"/>
    </source>
</evidence>
<evidence type="ECO:0000256" key="1">
    <source>
        <dbReference type="ARBA" id="ARBA00001974"/>
    </source>
</evidence>
<organism evidence="19">
    <name type="scientific">Aspergillus bisporus</name>
    <dbReference type="NCBI Taxonomy" id="41753"/>
    <lineage>
        <taxon>Eukaryota</taxon>
        <taxon>Fungi</taxon>
        <taxon>Dikarya</taxon>
        <taxon>Ascomycota</taxon>
        <taxon>Pezizomycotina</taxon>
        <taxon>Eurotiomycetes</taxon>
        <taxon>Eurotiomycetidae</taxon>
        <taxon>Eurotiales</taxon>
        <taxon>Aspergillaceae</taxon>
        <taxon>Aspergillus</taxon>
        <taxon>Aspergillus subgen. Nidulantes</taxon>
    </lineage>
</organism>
<evidence type="ECO:0000256" key="4">
    <source>
        <dbReference type="ARBA" id="ARBA00010790"/>
    </source>
</evidence>
<dbReference type="InterPro" id="IPR027424">
    <property type="entry name" value="Glucose_Oxidase_domain_2"/>
</dbReference>
<feature type="active site" description="Proton acceptor" evidence="13">
    <location>
        <position position="569"/>
    </location>
</feature>
<comment type="subunit">
    <text evidence="5">Homodimer.</text>
</comment>
<comment type="catalytic activity">
    <reaction evidence="11">
        <text>beta-D-glucose + O2 = D-glucono-1,5-lactone + H2O2</text>
        <dbReference type="Rhea" id="RHEA:11428"/>
        <dbReference type="ChEBI" id="CHEBI:15379"/>
        <dbReference type="ChEBI" id="CHEBI:15903"/>
        <dbReference type="ChEBI" id="CHEBI:16217"/>
        <dbReference type="ChEBI" id="CHEBI:16240"/>
        <dbReference type="EC" id="1.1.3.4"/>
    </reaction>
    <physiologicalReaction direction="left-to-right" evidence="11">
        <dbReference type="Rhea" id="RHEA:11429"/>
    </physiologicalReaction>
</comment>
<evidence type="ECO:0000256" key="5">
    <source>
        <dbReference type="ARBA" id="ARBA00011738"/>
    </source>
</evidence>